<reference evidence="2 3" key="1">
    <citation type="journal article" date="2022" name="G3 (Bethesda)">
        <title>Whole-genome sequence and methylome profiling of the almond [Prunus dulcis (Mill.) D.A. Webb] cultivar 'Nonpareil'.</title>
        <authorList>
            <person name="D'Amico-Willman K.M."/>
            <person name="Ouma W.Z."/>
            <person name="Meulia T."/>
            <person name="Sideli G.M."/>
            <person name="Gradziel T.M."/>
            <person name="Fresnedo-Ramirez J."/>
        </authorList>
    </citation>
    <scope>NUCLEOTIDE SEQUENCE [LARGE SCALE GENOMIC DNA]</scope>
    <source>
        <strain evidence="2">Clone GOH B32 T37-40</strain>
    </source>
</reference>
<evidence type="ECO:0000313" key="2">
    <source>
        <dbReference type="EMBL" id="KAI5329690.1"/>
    </source>
</evidence>
<gene>
    <name evidence="2" type="ORF">L3X38_029087</name>
</gene>
<feature type="domain" description="Retrovirus-related Pol polyprotein from transposon TNT 1-94-like beta-barrel" evidence="1">
    <location>
        <begin position="41"/>
        <end position="120"/>
    </location>
</feature>
<evidence type="ECO:0000313" key="3">
    <source>
        <dbReference type="Proteomes" id="UP001054821"/>
    </source>
</evidence>
<comment type="caution">
    <text evidence="2">The sequence shown here is derived from an EMBL/GenBank/DDBJ whole genome shotgun (WGS) entry which is preliminary data.</text>
</comment>
<dbReference type="Pfam" id="PF22936">
    <property type="entry name" value="Pol_BBD"/>
    <property type="match status" value="1"/>
</dbReference>
<evidence type="ECO:0000259" key="1">
    <source>
        <dbReference type="Pfam" id="PF22936"/>
    </source>
</evidence>
<dbReference type="Proteomes" id="UP001054821">
    <property type="component" value="Chromosome 5"/>
</dbReference>
<sequence>MPKDCKGKPTQIANYAAHKEEEGTMFYACHSAAVVQNNDVWYVDSAYSNHMTSHESLMVNIDTNVTAKVKMGTRDLVQATGKGTLVIDTKFGPRYIKEVMLVPGLDENMLIVGQTVEHGYFLFFGKSMVEIFDDSSIEHLVAKGPMTGNR</sequence>
<name>A0AAD4VR02_PRUDU</name>
<dbReference type="AlphaFoldDB" id="A0AAD4VR02"/>
<dbReference type="InterPro" id="IPR054722">
    <property type="entry name" value="PolX-like_BBD"/>
</dbReference>
<organism evidence="2 3">
    <name type="scientific">Prunus dulcis</name>
    <name type="common">Almond</name>
    <name type="synonym">Amygdalus dulcis</name>
    <dbReference type="NCBI Taxonomy" id="3755"/>
    <lineage>
        <taxon>Eukaryota</taxon>
        <taxon>Viridiplantae</taxon>
        <taxon>Streptophyta</taxon>
        <taxon>Embryophyta</taxon>
        <taxon>Tracheophyta</taxon>
        <taxon>Spermatophyta</taxon>
        <taxon>Magnoliopsida</taxon>
        <taxon>eudicotyledons</taxon>
        <taxon>Gunneridae</taxon>
        <taxon>Pentapetalae</taxon>
        <taxon>rosids</taxon>
        <taxon>fabids</taxon>
        <taxon>Rosales</taxon>
        <taxon>Rosaceae</taxon>
        <taxon>Amygdaloideae</taxon>
        <taxon>Amygdaleae</taxon>
        <taxon>Prunus</taxon>
    </lineage>
</organism>
<keyword evidence="3" id="KW-1185">Reference proteome</keyword>
<dbReference type="EMBL" id="JAJFAZ020000005">
    <property type="protein sequence ID" value="KAI5329690.1"/>
    <property type="molecule type" value="Genomic_DNA"/>
</dbReference>
<proteinExistence type="predicted"/>
<protein>
    <recommendedName>
        <fullName evidence="1">Retrovirus-related Pol polyprotein from transposon TNT 1-94-like beta-barrel domain-containing protein</fullName>
    </recommendedName>
</protein>
<accession>A0AAD4VR02</accession>